<evidence type="ECO:0000313" key="3">
    <source>
        <dbReference type="Proteomes" id="UP000319980"/>
    </source>
</evidence>
<evidence type="ECO:0000313" key="2">
    <source>
        <dbReference type="EMBL" id="TWT22348.1"/>
    </source>
</evidence>
<protein>
    <recommendedName>
        <fullName evidence="4">Entry exclusion lipoprotein TrbK</fullName>
    </recommendedName>
</protein>
<gene>
    <name evidence="2" type="ORF">FQY83_04775</name>
</gene>
<dbReference type="Proteomes" id="UP000319980">
    <property type="component" value="Unassembled WGS sequence"/>
</dbReference>
<accession>A0A5C5U8V1</accession>
<proteinExistence type="predicted"/>
<comment type="caution">
    <text evidence="2">The sequence shown here is derived from an EMBL/GenBank/DDBJ whole genome shotgun (WGS) entry which is preliminary data.</text>
</comment>
<feature type="region of interest" description="Disordered" evidence="1">
    <location>
        <begin position="32"/>
        <end position="78"/>
    </location>
</feature>
<evidence type="ECO:0008006" key="4">
    <source>
        <dbReference type="Google" id="ProtNLM"/>
    </source>
</evidence>
<sequence length="78" mass="8383">MRMPTAMLLVAALATGCASQDYRDTNAAVDANPACASRPDRPGEPVSAACERKAEATWSSERKSGDRPIDFSRKPKDD</sequence>
<dbReference type="EMBL" id="VOHK01000002">
    <property type="protein sequence ID" value="TWT22348.1"/>
    <property type="molecule type" value="Genomic_DNA"/>
</dbReference>
<organism evidence="2 3">
    <name type="scientific">Luteimonas marina</name>
    <dbReference type="NCBI Taxonomy" id="488485"/>
    <lineage>
        <taxon>Bacteria</taxon>
        <taxon>Pseudomonadati</taxon>
        <taxon>Pseudomonadota</taxon>
        <taxon>Gammaproteobacteria</taxon>
        <taxon>Lysobacterales</taxon>
        <taxon>Lysobacteraceae</taxon>
        <taxon>Luteimonas</taxon>
    </lineage>
</organism>
<feature type="compositionally biased region" description="Basic and acidic residues" evidence="1">
    <location>
        <begin position="50"/>
        <end position="78"/>
    </location>
</feature>
<dbReference type="OrthoDB" id="6028316at2"/>
<dbReference type="PROSITE" id="PS51257">
    <property type="entry name" value="PROKAR_LIPOPROTEIN"/>
    <property type="match status" value="1"/>
</dbReference>
<keyword evidence="3" id="KW-1185">Reference proteome</keyword>
<dbReference type="RefSeq" id="WP_158636433.1">
    <property type="nucleotide sequence ID" value="NZ_VOHK01000002.1"/>
</dbReference>
<dbReference type="AlphaFoldDB" id="A0A5C5U8V1"/>
<name>A0A5C5U8V1_9GAMM</name>
<reference evidence="2 3" key="1">
    <citation type="journal article" date="2008" name="Int. J. Syst. Evol. Microbiol.">
        <title>Luteimonas marina sp. nov., isolated from seawater.</title>
        <authorList>
            <person name="Baik K.S."/>
            <person name="Park S.C."/>
            <person name="Kim M.S."/>
            <person name="Kim E.M."/>
            <person name="Park C."/>
            <person name="Chun J."/>
            <person name="Seong C.N."/>
        </authorList>
    </citation>
    <scope>NUCLEOTIDE SEQUENCE [LARGE SCALE GENOMIC DNA]</scope>
    <source>
        <strain evidence="2 3">FR1330</strain>
    </source>
</reference>
<evidence type="ECO:0000256" key="1">
    <source>
        <dbReference type="SAM" id="MobiDB-lite"/>
    </source>
</evidence>